<reference evidence="1 2" key="1">
    <citation type="submission" date="2013-08" db="EMBL/GenBank/DDBJ databases">
        <authorList>
            <person name="Weinstock G."/>
            <person name="Sodergren E."/>
            <person name="Wylie T."/>
            <person name="Fulton L."/>
            <person name="Fulton R."/>
            <person name="Fronick C."/>
            <person name="O'Laughlin M."/>
            <person name="Godfrey J."/>
            <person name="Miner T."/>
            <person name="Herter B."/>
            <person name="Appelbaum E."/>
            <person name="Cordes M."/>
            <person name="Lek S."/>
            <person name="Wollam A."/>
            <person name="Pepin K.H."/>
            <person name="Palsikar V.B."/>
            <person name="Mitreva M."/>
            <person name="Wilson R.K."/>
        </authorList>
    </citation>
    <scope>NUCLEOTIDE SEQUENCE [LARGE SCALE GENOMIC DNA]</scope>
    <source>
        <strain evidence="1 2">ATCC 15930</strain>
    </source>
</reference>
<dbReference type="EMBL" id="JNGW01000032">
    <property type="protein sequence ID" value="KDR53049.1"/>
    <property type="molecule type" value="Genomic_DNA"/>
</dbReference>
<evidence type="ECO:0008006" key="3">
    <source>
        <dbReference type="Google" id="ProtNLM"/>
    </source>
</evidence>
<dbReference type="Proteomes" id="UP000027442">
    <property type="component" value="Unassembled WGS sequence"/>
</dbReference>
<dbReference type="PROSITE" id="PS51257">
    <property type="entry name" value="PROKAR_LIPOPROTEIN"/>
    <property type="match status" value="1"/>
</dbReference>
<evidence type="ECO:0000313" key="1">
    <source>
        <dbReference type="EMBL" id="KDR53049.1"/>
    </source>
</evidence>
<keyword evidence="2" id="KW-1185">Reference proteome</keyword>
<protein>
    <recommendedName>
        <fullName evidence="3">Lipoprotein</fullName>
    </recommendedName>
</protein>
<proteinExistence type="predicted"/>
<comment type="caution">
    <text evidence="1">The sequence shown here is derived from an EMBL/GenBank/DDBJ whole genome shotgun (WGS) entry which is preliminary data.</text>
</comment>
<dbReference type="RefSeq" id="WP_018968465.1">
    <property type="nucleotide sequence ID" value="NZ_KB899230.1"/>
</dbReference>
<organism evidence="1 2">
    <name type="scientific">Hoylesella loescheii DSM 19665 = JCM 12249 = ATCC 15930</name>
    <dbReference type="NCBI Taxonomy" id="1122985"/>
    <lineage>
        <taxon>Bacteria</taxon>
        <taxon>Pseudomonadati</taxon>
        <taxon>Bacteroidota</taxon>
        <taxon>Bacteroidia</taxon>
        <taxon>Bacteroidales</taxon>
        <taxon>Prevotellaceae</taxon>
        <taxon>Hoylesella</taxon>
    </lineage>
</organism>
<dbReference type="PATRIC" id="fig|1122985.7.peg.893"/>
<dbReference type="AlphaFoldDB" id="A0A069QLY7"/>
<dbReference type="HOGENOM" id="CLU_617995_0_0_10"/>
<evidence type="ECO:0000313" key="2">
    <source>
        <dbReference type="Proteomes" id="UP000027442"/>
    </source>
</evidence>
<name>A0A069QLY7_HOYLO</name>
<gene>
    <name evidence="1" type="ORF">HMPREF1991_00862</name>
</gene>
<sequence length="443" mass="49973">MRELRRFGYLVLGASLAFGVAACGSSNDDNGPIAGGIDPGDKTEINTELPPEQKKLELDKTAKRALAMIKTTDFNNLENLANYVKDNLVTDHATAKIDKWWRDKLKSFWTDLGKRENDMKVMQRMIDLAQIKGHFTVEKGQWVRKDADDLQFIFNDNNGKECVLKLALSGKQTNMYMPFLDDEEREYKGNGKYDRTKIETKLNIPEHATLTLTQGGKTLLTGVLNTKVSTNGTFDAAKDNIEANCKLAINNYVLEVKQLMFEASKGAKVEATATIGNQKLFNIMLSVNGQATNERIQSVGEVNVAFDVLGEVQFKGKIDDGSTFNKSFKPLMQGGTFGDGKFTYYTEKEYKGLVEEANKHLNAGLFLKGSNKRSANIELGAFAEQVHDDLTLQYKEMWKPYVLLKFDDKTSYAFKDYFTKENFPDVYKQASKLIESFERMLNK</sequence>
<accession>A0A069QLY7</accession>